<dbReference type="AlphaFoldDB" id="A0A484FJZ5"/>
<protein>
    <submittedName>
        <fullName evidence="1">Uncharacterized protein</fullName>
    </submittedName>
</protein>
<dbReference type="Proteomes" id="UP000014480">
    <property type="component" value="Unassembled WGS sequence"/>
</dbReference>
<keyword evidence="2" id="KW-1185">Reference proteome</keyword>
<name>A0A484FJZ5_COLOR</name>
<comment type="caution">
    <text evidence="1">The sequence shown here is derived from an EMBL/GenBank/DDBJ whole genome shotgun (WGS) entry which is preliminary data.</text>
</comment>
<evidence type="ECO:0000313" key="2">
    <source>
        <dbReference type="Proteomes" id="UP000014480"/>
    </source>
</evidence>
<organism evidence="1 2">
    <name type="scientific">Colletotrichum orbiculare (strain 104-T / ATCC 96160 / CBS 514.97 / LARS 414 / MAFF 240422)</name>
    <name type="common">Cucumber anthracnose fungus</name>
    <name type="synonym">Colletotrichum lagenarium</name>
    <dbReference type="NCBI Taxonomy" id="1213857"/>
    <lineage>
        <taxon>Eukaryota</taxon>
        <taxon>Fungi</taxon>
        <taxon>Dikarya</taxon>
        <taxon>Ascomycota</taxon>
        <taxon>Pezizomycotina</taxon>
        <taxon>Sordariomycetes</taxon>
        <taxon>Hypocreomycetidae</taxon>
        <taxon>Glomerellales</taxon>
        <taxon>Glomerellaceae</taxon>
        <taxon>Colletotrichum</taxon>
        <taxon>Colletotrichum orbiculare species complex</taxon>
    </lineage>
</organism>
<proteinExistence type="predicted"/>
<evidence type="ECO:0000313" key="1">
    <source>
        <dbReference type="EMBL" id="TDZ18690.1"/>
    </source>
</evidence>
<dbReference type="EMBL" id="AMCV02000022">
    <property type="protein sequence ID" value="TDZ18690.1"/>
    <property type="molecule type" value="Genomic_DNA"/>
</dbReference>
<sequence>MVKSESPEWAFVVPREPSQSRPLNDWDKHTSQHKFRDGICWAINHRYDFQSREIWLPYRLRTGPLTLWRRKRAWSLPVSHTTRHGKFPTLKRRL</sequence>
<reference evidence="2" key="2">
    <citation type="journal article" date="2019" name="Mol. Plant Microbe Interact.">
        <title>Genome sequence resources for four phytopathogenic fungi from the Colletotrichum orbiculare species complex.</title>
        <authorList>
            <person name="Gan P."/>
            <person name="Tsushima A."/>
            <person name="Narusaka M."/>
            <person name="Narusaka Y."/>
            <person name="Takano Y."/>
            <person name="Kubo Y."/>
            <person name="Shirasu K."/>
        </authorList>
    </citation>
    <scope>GENOME REANNOTATION</scope>
    <source>
        <strain evidence="2">104-T / ATCC 96160 / CBS 514.97 / LARS 414 / MAFF 240422</strain>
    </source>
</reference>
<gene>
    <name evidence="1" type="ORF">Cob_v008332</name>
</gene>
<reference evidence="2" key="1">
    <citation type="journal article" date="2013" name="New Phytol.">
        <title>Comparative genomic and transcriptomic analyses reveal the hemibiotrophic stage shift of Colletotrichum fungi.</title>
        <authorList>
            <person name="Gan P."/>
            <person name="Ikeda K."/>
            <person name="Irieda H."/>
            <person name="Narusaka M."/>
            <person name="O'Connell R.J."/>
            <person name="Narusaka Y."/>
            <person name="Takano Y."/>
            <person name="Kubo Y."/>
            <person name="Shirasu K."/>
        </authorList>
    </citation>
    <scope>NUCLEOTIDE SEQUENCE [LARGE SCALE GENOMIC DNA]</scope>
    <source>
        <strain evidence="2">104-T / ATCC 96160 / CBS 514.97 / LARS 414 / MAFF 240422</strain>
    </source>
</reference>
<accession>A0A484FJZ5</accession>